<feature type="signal peptide" evidence="11">
    <location>
        <begin position="1"/>
        <end position="24"/>
    </location>
</feature>
<dbReference type="Pfam" id="PF00593">
    <property type="entry name" value="TonB_dep_Rec_b-barrel"/>
    <property type="match status" value="1"/>
</dbReference>
<dbReference type="SUPFAM" id="SSF56935">
    <property type="entry name" value="Porins"/>
    <property type="match status" value="1"/>
</dbReference>
<comment type="similarity">
    <text evidence="8 9">Belongs to the TonB-dependent receptor family.</text>
</comment>
<evidence type="ECO:0000256" key="1">
    <source>
        <dbReference type="ARBA" id="ARBA00004571"/>
    </source>
</evidence>
<feature type="region of interest" description="Disordered" evidence="10">
    <location>
        <begin position="206"/>
        <end position="230"/>
    </location>
</feature>
<evidence type="ECO:0000256" key="3">
    <source>
        <dbReference type="ARBA" id="ARBA00022452"/>
    </source>
</evidence>
<evidence type="ECO:0000313" key="15">
    <source>
        <dbReference type="Proteomes" id="UP001327459"/>
    </source>
</evidence>
<dbReference type="RefSeq" id="WP_322521599.1">
    <property type="nucleotide sequence ID" value="NZ_CP140153.1"/>
</dbReference>
<evidence type="ECO:0000256" key="5">
    <source>
        <dbReference type="ARBA" id="ARBA00023077"/>
    </source>
</evidence>
<dbReference type="CDD" id="cd01347">
    <property type="entry name" value="ligand_gated_channel"/>
    <property type="match status" value="1"/>
</dbReference>
<evidence type="ECO:0000313" key="14">
    <source>
        <dbReference type="EMBL" id="WQH16608.1"/>
    </source>
</evidence>
<keyword evidence="7 8" id="KW-0998">Cell outer membrane</keyword>
<dbReference type="Proteomes" id="UP001327459">
    <property type="component" value="Chromosome"/>
</dbReference>
<evidence type="ECO:0000259" key="13">
    <source>
        <dbReference type="Pfam" id="PF07715"/>
    </source>
</evidence>
<keyword evidence="4 8" id="KW-0812">Transmembrane</keyword>
<proteinExistence type="inferred from homology"/>
<dbReference type="Gene3D" id="2.40.170.20">
    <property type="entry name" value="TonB-dependent receptor, beta-barrel domain"/>
    <property type="match status" value="1"/>
</dbReference>
<dbReference type="InterPro" id="IPR036942">
    <property type="entry name" value="Beta-barrel_TonB_sf"/>
</dbReference>
<dbReference type="InterPro" id="IPR000531">
    <property type="entry name" value="Beta-barrel_TonB"/>
</dbReference>
<keyword evidence="15" id="KW-1185">Reference proteome</keyword>
<organism evidence="14 15">
    <name type="scientific">Guyparkeria halophila</name>
    <dbReference type="NCBI Taxonomy" id="47960"/>
    <lineage>
        <taxon>Bacteria</taxon>
        <taxon>Pseudomonadati</taxon>
        <taxon>Pseudomonadota</taxon>
        <taxon>Gammaproteobacteria</taxon>
        <taxon>Chromatiales</taxon>
        <taxon>Thioalkalibacteraceae</taxon>
        <taxon>Guyparkeria</taxon>
    </lineage>
</organism>
<evidence type="ECO:0000256" key="4">
    <source>
        <dbReference type="ARBA" id="ARBA00022692"/>
    </source>
</evidence>
<keyword evidence="3 8" id="KW-1134">Transmembrane beta strand</keyword>
<keyword evidence="11" id="KW-0732">Signal</keyword>
<keyword evidence="6 8" id="KW-0472">Membrane</keyword>
<feature type="domain" description="TonB-dependent receptor plug" evidence="13">
    <location>
        <begin position="42"/>
        <end position="146"/>
    </location>
</feature>
<dbReference type="InterPro" id="IPR037066">
    <property type="entry name" value="Plug_dom_sf"/>
</dbReference>
<reference evidence="14 15" key="1">
    <citation type="submission" date="2023-11" db="EMBL/GenBank/DDBJ databases">
        <title>MicrobeMod: A computational toolkit for identifying prokaryotic methylation and restriction-modification with nanopore sequencing.</title>
        <authorList>
            <person name="Crits-Christoph A."/>
            <person name="Kang S.C."/>
            <person name="Lee H."/>
            <person name="Ostrov N."/>
        </authorList>
    </citation>
    <scope>NUCLEOTIDE SEQUENCE [LARGE SCALE GENOMIC DNA]</scope>
    <source>
        <strain evidence="14 15">ATCC 49870</strain>
    </source>
</reference>
<name>A0ABZ0YXY1_9GAMM</name>
<gene>
    <name evidence="14" type="ORF">SR882_01525</name>
</gene>
<keyword evidence="5 9" id="KW-0798">TonB box</keyword>
<evidence type="ECO:0000256" key="11">
    <source>
        <dbReference type="SAM" id="SignalP"/>
    </source>
</evidence>
<sequence>MSRRTKLAILISSLLGTHSPAVLATDRLGMITITATPFATEAEDAPSSVDVLGGDEKRQAESLSLGATLDDIPGVATIATGGQIGNPVIRGLSGNRIRVLNDGVAQDYQQYGVRHPANVDPLLADRIEVVRGPMSVLYGSDALGGVVNMISPELPVAPGGSDVSGRLTSGFASNNDEKLLGGEIRAAKGGFGLAITGNWRDAGDMETPSASSFAETGQAGDPKFTGRLDHTDYENRNGRIAFGYTGEQGEVEVSYTDWRSQQNFLLPDGNPVGQNLENRDWAIRGEYALAGDWLLKSRIHWQENVRQALTGGDYDALDAQGPDLDIRRDRRTVRLGVEHPEWAGWRGEVGVERADVDQDLRSGGLTPDAEREEWAIYAFEQRDMGPVTLQLGARVDQITQSAERSAAFDSIDTRERDYTVATGSAGLAWAIDDRWTVKANLGRGFRAPSIFELFADGVHGGVAAVQQGDPSLTEETSLNADLGVTWQGEQVEWSATVYQNRINDYIYLANTGTTQGPLPVYAARQDDAKLQGIELAGQWQFARHWTLDGGFDAVRGELDDGGDLPLMPADSLRAGLAFDHGGGETFRDWHVRLGVSHHFEKDAAGPYEPFAQFDNNSFGTASTDDYTLVSLGAGVSVPFQRKTELRLTLQVDNLLDETYRDFLDTYKGYALGMGRNVRLRADLAF</sequence>
<keyword evidence="14" id="KW-0675">Receptor</keyword>
<accession>A0ABZ0YXY1</accession>
<evidence type="ECO:0000256" key="8">
    <source>
        <dbReference type="PROSITE-ProRule" id="PRU01360"/>
    </source>
</evidence>
<dbReference type="InterPro" id="IPR012910">
    <property type="entry name" value="Plug_dom"/>
</dbReference>
<dbReference type="Gene3D" id="2.170.130.10">
    <property type="entry name" value="TonB-dependent receptor, plug domain"/>
    <property type="match status" value="1"/>
</dbReference>
<comment type="subcellular location">
    <subcellularLocation>
        <location evidence="1 8">Cell outer membrane</location>
        <topology evidence="1 8">Multi-pass membrane protein</topology>
    </subcellularLocation>
</comment>
<dbReference type="PROSITE" id="PS52016">
    <property type="entry name" value="TONB_DEPENDENT_REC_3"/>
    <property type="match status" value="1"/>
</dbReference>
<evidence type="ECO:0000256" key="2">
    <source>
        <dbReference type="ARBA" id="ARBA00022448"/>
    </source>
</evidence>
<evidence type="ECO:0000256" key="6">
    <source>
        <dbReference type="ARBA" id="ARBA00023136"/>
    </source>
</evidence>
<keyword evidence="2 8" id="KW-0813">Transport</keyword>
<feature type="domain" description="TonB-dependent receptor-like beta-barrel" evidence="12">
    <location>
        <begin position="228"/>
        <end position="654"/>
    </location>
</feature>
<dbReference type="Pfam" id="PF07715">
    <property type="entry name" value="Plug"/>
    <property type="match status" value="1"/>
</dbReference>
<dbReference type="PANTHER" id="PTHR30069:SF40">
    <property type="entry name" value="TONB-DEPENDENT RECEPTOR NMB0964-RELATED"/>
    <property type="match status" value="1"/>
</dbReference>
<dbReference type="PANTHER" id="PTHR30069">
    <property type="entry name" value="TONB-DEPENDENT OUTER MEMBRANE RECEPTOR"/>
    <property type="match status" value="1"/>
</dbReference>
<feature type="chain" id="PRO_5046999542" evidence="11">
    <location>
        <begin position="25"/>
        <end position="685"/>
    </location>
</feature>
<evidence type="ECO:0000256" key="7">
    <source>
        <dbReference type="ARBA" id="ARBA00023237"/>
    </source>
</evidence>
<dbReference type="InterPro" id="IPR039426">
    <property type="entry name" value="TonB-dep_rcpt-like"/>
</dbReference>
<evidence type="ECO:0000256" key="9">
    <source>
        <dbReference type="RuleBase" id="RU003357"/>
    </source>
</evidence>
<dbReference type="EMBL" id="CP140153">
    <property type="protein sequence ID" value="WQH16608.1"/>
    <property type="molecule type" value="Genomic_DNA"/>
</dbReference>
<protein>
    <submittedName>
        <fullName evidence="14">TonB-dependent receptor</fullName>
    </submittedName>
</protein>
<evidence type="ECO:0000259" key="12">
    <source>
        <dbReference type="Pfam" id="PF00593"/>
    </source>
</evidence>
<evidence type="ECO:0000256" key="10">
    <source>
        <dbReference type="SAM" id="MobiDB-lite"/>
    </source>
</evidence>